<keyword evidence="2" id="KW-1185">Reference proteome</keyword>
<dbReference type="RefSeq" id="WP_261958736.1">
    <property type="nucleotide sequence ID" value="NZ_BAAAXA010000001.1"/>
</dbReference>
<gene>
    <name evidence="1" type="ORF">GCM10017581_026890</name>
</gene>
<dbReference type="EMBL" id="BSFP01000012">
    <property type="protein sequence ID" value="GLL00948.1"/>
    <property type="molecule type" value="Genomic_DNA"/>
</dbReference>
<dbReference type="Pfam" id="PF13563">
    <property type="entry name" value="2_5_RNA_ligase2"/>
    <property type="match status" value="1"/>
</dbReference>
<evidence type="ECO:0000313" key="2">
    <source>
        <dbReference type="Proteomes" id="UP001143480"/>
    </source>
</evidence>
<accession>A0A9W6KGU1</accession>
<comment type="caution">
    <text evidence="1">The sequence shown here is derived from an EMBL/GenBank/DDBJ whole genome shotgun (WGS) entry which is preliminary data.</text>
</comment>
<organism evidence="1 2">
    <name type="scientific">Dactylosporangium matsuzakiense</name>
    <dbReference type="NCBI Taxonomy" id="53360"/>
    <lineage>
        <taxon>Bacteria</taxon>
        <taxon>Bacillati</taxon>
        <taxon>Actinomycetota</taxon>
        <taxon>Actinomycetes</taxon>
        <taxon>Micromonosporales</taxon>
        <taxon>Micromonosporaceae</taxon>
        <taxon>Dactylosporangium</taxon>
    </lineage>
</organism>
<dbReference type="SUPFAM" id="SSF55144">
    <property type="entry name" value="LigT-like"/>
    <property type="match status" value="1"/>
</dbReference>
<dbReference type="InterPro" id="IPR009097">
    <property type="entry name" value="Cyclic_Pdiesterase"/>
</dbReference>
<dbReference type="Proteomes" id="UP001143480">
    <property type="component" value="Unassembled WGS sequence"/>
</dbReference>
<name>A0A9W6KGU1_9ACTN</name>
<dbReference type="AlphaFoldDB" id="A0A9W6KGU1"/>
<evidence type="ECO:0000313" key="1">
    <source>
        <dbReference type="EMBL" id="GLL00948.1"/>
    </source>
</evidence>
<evidence type="ECO:0008006" key="3">
    <source>
        <dbReference type="Google" id="ProtNLM"/>
    </source>
</evidence>
<protein>
    <recommendedName>
        <fullName evidence="3">2'-5' RNA ligase superfamily protein</fullName>
    </recommendedName>
</protein>
<sequence length="156" mass="17033">MHTVELLLDERLEAGVRASWRRLSDAGLPSLDTHRHPTNRPHLTLLSAASLAGRPPLALPVEAELGPARMLGRALVLEVRPAPALLRLQEQVWAALDGGDRWPGPEAWVPHVSLALKVPEDRRAAAVRLFGDLEPLRGWFTAARSYDTGSRAVVGL</sequence>
<proteinExistence type="predicted"/>
<reference evidence="1" key="2">
    <citation type="submission" date="2023-01" db="EMBL/GenBank/DDBJ databases">
        <authorList>
            <person name="Sun Q."/>
            <person name="Evtushenko L."/>
        </authorList>
    </citation>
    <scope>NUCLEOTIDE SEQUENCE</scope>
    <source>
        <strain evidence="1">VKM Ac-1321</strain>
    </source>
</reference>
<dbReference type="Gene3D" id="3.90.1140.10">
    <property type="entry name" value="Cyclic phosphodiesterase"/>
    <property type="match status" value="1"/>
</dbReference>
<reference evidence="1" key="1">
    <citation type="journal article" date="2014" name="Int. J. Syst. Evol. Microbiol.">
        <title>Complete genome sequence of Corynebacterium casei LMG S-19264T (=DSM 44701T), isolated from a smear-ripened cheese.</title>
        <authorList>
            <consortium name="US DOE Joint Genome Institute (JGI-PGF)"/>
            <person name="Walter F."/>
            <person name="Albersmeier A."/>
            <person name="Kalinowski J."/>
            <person name="Ruckert C."/>
        </authorList>
    </citation>
    <scope>NUCLEOTIDE SEQUENCE</scope>
    <source>
        <strain evidence="1">VKM Ac-1321</strain>
    </source>
</reference>